<dbReference type="PROSITE" id="PS51257">
    <property type="entry name" value="PROKAR_LIPOPROTEIN"/>
    <property type="match status" value="1"/>
</dbReference>
<evidence type="ECO:0000313" key="2">
    <source>
        <dbReference type="Proteomes" id="UP000197068"/>
    </source>
</evidence>
<sequence>MIRYFTSPTSYVLQAILIIGLSGCHNDKKKPAPSIINNIAPLASDVTIITPTQPNKDITASYTYFDEHDLEGSSLYSWLIDDIVIANSLSFTLPNDSEGKYLTFCITPIATTGEITQGLEVCETQVITGQYTKPTIDALVLTSSITTGIEVSATYLFVDENERLEGDSVFNWKINDSDYSAQKIITFGVEHQGSFLILCLTPIAISGENATGDTICSDEILIAAKEGDAPSIENLQLANFAKATNEVSVSYDYVDSDGDLEFDSTTVWSIDGAEVSQMPDYILPYDSAGKLLSVCVTPIAISGSPAEGATSCVAEYIADIVITGKLELYQTISLAITGYSFNSVTWRILHPSYSSIRSTDSSSFIITGTSPTEEANWLIGHDLEVCIDTIESGEICLFASEQPITEITGGLPTELDTDNNISKRVIAPVSFIDLTISGTSKRLHRPLNVVESILANANSAGSVPLHDGQYLDINTGLVWAIYEQQTAIDSCSNRSMILPVQGESDTSDAFGLHQFYSQIASNYSQFIGAYIVRAMGWPGVYYRSSSFHSVGYHYDYYLIGGFGDYIKDETTEAAACLTTLP</sequence>
<keyword evidence="2" id="KW-1185">Reference proteome</keyword>
<accession>A0ABQ0MSK0</accession>
<reference evidence="1 2" key="1">
    <citation type="submission" date="2017-06" db="EMBL/GenBank/DDBJ databases">
        <title>Whole Genome Sequences of Colwellia marinimaniae MTCD1.</title>
        <authorList>
            <person name="Kusumoto H."/>
            <person name="Inoue M."/>
            <person name="Tanikawa K."/>
            <person name="Maeji H."/>
            <person name="Cameron J.H."/>
            <person name="Bartlett D.H."/>
        </authorList>
    </citation>
    <scope>NUCLEOTIDE SEQUENCE [LARGE SCALE GENOMIC DNA]</scope>
    <source>
        <strain evidence="1 2">MTCD1</strain>
    </source>
</reference>
<protein>
    <recommendedName>
        <fullName evidence="3">Lipoprotein</fullName>
    </recommendedName>
</protein>
<name>A0ABQ0MSK0_9GAMM</name>
<dbReference type="EMBL" id="BDQM01000005">
    <property type="protein sequence ID" value="GAW95337.1"/>
    <property type="molecule type" value="Genomic_DNA"/>
</dbReference>
<organism evidence="1 2">
    <name type="scientific">Colwellia marinimaniae</name>
    <dbReference type="NCBI Taxonomy" id="1513592"/>
    <lineage>
        <taxon>Bacteria</taxon>
        <taxon>Pseudomonadati</taxon>
        <taxon>Pseudomonadota</taxon>
        <taxon>Gammaproteobacteria</taxon>
        <taxon>Alteromonadales</taxon>
        <taxon>Colwelliaceae</taxon>
        <taxon>Colwellia</taxon>
    </lineage>
</organism>
<gene>
    <name evidence="1" type="ORF">MTCD1_00939</name>
</gene>
<dbReference type="Proteomes" id="UP000197068">
    <property type="component" value="Unassembled WGS sequence"/>
</dbReference>
<proteinExistence type="predicted"/>
<evidence type="ECO:0000313" key="1">
    <source>
        <dbReference type="EMBL" id="GAW95337.1"/>
    </source>
</evidence>
<comment type="caution">
    <text evidence="1">The sequence shown here is derived from an EMBL/GenBank/DDBJ whole genome shotgun (WGS) entry which is preliminary data.</text>
</comment>
<evidence type="ECO:0008006" key="3">
    <source>
        <dbReference type="Google" id="ProtNLM"/>
    </source>
</evidence>